<evidence type="ECO:0000256" key="1">
    <source>
        <dbReference type="SAM" id="MobiDB-lite"/>
    </source>
</evidence>
<keyword evidence="3" id="KW-1185">Reference proteome</keyword>
<comment type="caution">
    <text evidence="2">The sequence shown here is derived from an EMBL/GenBank/DDBJ whole genome shotgun (WGS) entry which is preliminary data.</text>
</comment>
<proteinExistence type="predicted"/>
<evidence type="ECO:0000313" key="3">
    <source>
        <dbReference type="Proteomes" id="UP001378592"/>
    </source>
</evidence>
<feature type="region of interest" description="Disordered" evidence="1">
    <location>
        <begin position="76"/>
        <end position="197"/>
    </location>
</feature>
<dbReference type="AlphaFoldDB" id="A0AAN9Z9C5"/>
<feature type="compositionally biased region" description="Polar residues" evidence="1">
    <location>
        <begin position="90"/>
        <end position="115"/>
    </location>
</feature>
<feature type="compositionally biased region" description="Basic residues" evidence="1">
    <location>
        <begin position="1"/>
        <end position="13"/>
    </location>
</feature>
<feature type="compositionally biased region" description="Basic and acidic residues" evidence="1">
    <location>
        <begin position="121"/>
        <end position="140"/>
    </location>
</feature>
<reference evidence="2 3" key="1">
    <citation type="submission" date="2024-03" db="EMBL/GenBank/DDBJ databases">
        <title>The genome assembly and annotation of the cricket Gryllus longicercus Weissman &amp; Gray.</title>
        <authorList>
            <person name="Szrajer S."/>
            <person name="Gray D."/>
            <person name="Ylla G."/>
        </authorList>
    </citation>
    <scope>NUCLEOTIDE SEQUENCE [LARGE SCALE GENOMIC DNA]</scope>
    <source>
        <strain evidence="2">DAG 2021-001</strain>
        <tissue evidence="2">Whole body minus gut</tissue>
    </source>
</reference>
<feature type="compositionally biased region" description="Polar residues" evidence="1">
    <location>
        <begin position="148"/>
        <end position="159"/>
    </location>
</feature>
<feature type="compositionally biased region" description="Basic residues" evidence="1">
    <location>
        <begin position="179"/>
        <end position="190"/>
    </location>
</feature>
<dbReference type="Proteomes" id="UP001378592">
    <property type="component" value="Unassembled WGS sequence"/>
</dbReference>
<organism evidence="2 3">
    <name type="scientific">Gryllus longicercus</name>
    <dbReference type="NCBI Taxonomy" id="2509291"/>
    <lineage>
        <taxon>Eukaryota</taxon>
        <taxon>Metazoa</taxon>
        <taxon>Ecdysozoa</taxon>
        <taxon>Arthropoda</taxon>
        <taxon>Hexapoda</taxon>
        <taxon>Insecta</taxon>
        <taxon>Pterygota</taxon>
        <taxon>Neoptera</taxon>
        <taxon>Polyneoptera</taxon>
        <taxon>Orthoptera</taxon>
        <taxon>Ensifera</taxon>
        <taxon>Gryllidea</taxon>
        <taxon>Grylloidea</taxon>
        <taxon>Gryllidae</taxon>
        <taxon>Gryllinae</taxon>
        <taxon>Gryllus</taxon>
    </lineage>
</organism>
<feature type="region of interest" description="Disordered" evidence="1">
    <location>
        <begin position="1"/>
        <end position="21"/>
    </location>
</feature>
<sequence length="197" mass="21120">MAPVRRRGGRGKGRGGVPCVPASRMDRGVAFTLDFLTELVGDPAVQKSTVLSVMQYAIRKGLARRRGRDWYQLLFLGGHGEPSDREESEIITTSGGKSPAQASRTPSITNLSESSPDADAEERQEPAAEGKTQEEVDNRGIESYISRLRSTSVSRSDNGGSPASAPASALTPDPDRPLTRARAKAKRGRITKATARS</sequence>
<evidence type="ECO:0000313" key="2">
    <source>
        <dbReference type="EMBL" id="KAK7866670.1"/>
    </source>
</evidence>
<name>A0AAN9Z9C5_9ORTH</name>
<dbReference type="EMBL" id="JAZDUA010000140">
    <property type="protein sequence ID" value="KAK7866670.1"/>
    <property type="molecule type" value="Genomic_DNA"/>
</dbReference>
<gene>
    <name evidence="2" type="ORF">R5R35_006055</name>
</gene>
<protein>
    <submittedName>
        <fullName evidence="2">Uncharacterized protein</fullName>
    </submittedName>
</protein>
<accession>A0AAN9Z9C5</accession>